<organism evidence="1 2">
    <name type="scientific">Desulforapulum autotrophicum (strain ATCC 43914 / DSM 3382 / VKM B-1955 / HRM2)</name>
    <name type="common">Desulfobacterium autotrophicum</name>
    <dbReference type="NCBI Taxonomy" id="177437"/>
    <lineage>
        <taxon>Bacteria</taxon>
        <taxon>Pseudomonadati</taxon>
        <taxon>Thermodesulfobacteriota</taxon>
        <taxon>Desulfobacteria</taxon>
        <taxon>Desulfobacterales</taxon>
        <taxon>Desulfobacteraceae</taxon>
        <taxon>Desulforapulum</taxon>
    </lineage>
</organism>
<protein>
    <recommendedName>
        <fullName evidence="3">YkgJ family cysteine cluster protein</fullName>
    </recommendedName>
</protein>
<dbReference type="AlphaFoldDB" id="C0QHG3"/>
<dbReference type="EMBL" id="CP001087">
    <property type="protein sequence ID" value="ACN17822.1"/>
    <property type="molecule type" value="Genomic_DNA"/>
</dbReference>
<sequence>MGIPQTPWSSPAEWLEANQSLDYLIRLHGRDLKKARSLAQKLATRLGAIFPLVEELCLVTCPFCPDPCCLVAKVYFDFSDLLFLHLTHQPIPQDQLRHNRQDICRFLGPKGCTLSRIVRPWACTRYMCPPQMGVLRKRDPGTQAFFNDSILAIKVLRQDMESEFICNTILEMP</sequence>
<evidence type="ECO:0000313" key="2">
    <source>
        <dbReference type="Proteomes" id="UP000000442"/>
    </source>
</evidence>
<dbReference type="KEGG" id="dat:HRM2_47730"/>
<accession>C0QHG3</accession>
<dbReference type="Proteomes" id="UP000000442">
    <property type="component" value="Chromosome"/>
</dbReference>
<proteinExistence type="predicted"/>
<dbReference type="RefSeq" id="WP_015906532.1">
    <property type="nucleotide sequence ID" value="NC_012108.1"/>
</dbReference>
<dbReference type="HOGENOM" id="CLU_1545131_0_0_7"/>
<evidence type="ECO:0008006" key="3">
    <source>
        <dbReference type="Google" id="ProtNLM"/>
    </source>
</evidence>
<dbReference type="STRING" id="177437.HRM2_47730"/>
<dbReference type="OrthoDB" id="9800594at2"/>
<gene>
    <name evidence="1" type="ordered locus">HRM2_47730</name>
</gene>
<keyword evidence="2" id="KW-1185">Reference proteome</keyword>
<dbReference type="eggNOG" id="ENOG5032UW9">
    <property type="taxonomic scope" value="Bacteria"/>
</dbReference>
<reference evidence="1 2" key="1">
    <citation type="journal article" date="2009" name="Environ. Microbiol.">
        <title>Genome sequence of Desulfobacterium autotrophicum HRM2, a marine sulfate reducer oxidizing organic carbon completely to carbon dioxide.</title>
        <authorList>
            <person name="Strittmatter A.W."/>
            <person name="Liesegang H."/>
            <person name="Rabus R."/>
            <person name="Decker I."/>
            <person name="Amann J."/>
            <person name="Andres S."/>
            <person name="Henne A."/>
            <person name="Fricke W.F."/>
            <person name="Martinez-Arias R."/>
            <person name="Bartels D."/>
            <person name="Goesmann A."/>
            <person name="Krause L."/>
            <person name="Puehler A."/>
            <person name="Klenk H.P."/>
            <person name="Richter M."/>
            <person name="Schuler M."/>
            <person name="Gloeckner F.O."/>
            <person name="Meyerdierks A."/>
            <person name="Gottschalk G."/>
            <person name="Amann R."/>
        </authorList>
    </citation>
    <scope>NUCLEOTIDE SEQUENCE [LARGE SCALE GENOMIC DNA]</scope>
    <source>
        <strain evidence="2">ATCC 43914 / DSM 3382 / HRM2</strain>
    </source>
</reference>
<evidence type="ECO:0000313" key="1">
    <source>
        <dbReference type="EMBL" id="ACN17822.1"/>
    </source>
</evidence>
<name>C0QHG3_DESAH</name>